<dbReference type="InterPro" id="IPR003646">
    <property type="entry name" value="SH3-like_bac-type"/>
</dbReference>
<dbReference type="Gene3D" id="3.40.630.40">
    <property type="entry name" value="Zn-dependent exopeptidases"/>
    <property type="match status" value="1"/>
</dbReference>
<dbReference type="Pfam" id="PF08239">
    <property type="entry name" value="SH3_3"/>
    <property type="match status" value="3"/>
</dbReference>
<dbReference type="InterPro" id="IPR050695">
    <property type="entry name" value="N-acetylmuramoyl_amidase_3"/>
</dbReference>
<feature type="domain" description="SH3b" evidence="3">
    <location>
        <begin position="180"/>
        <end position="243"/>
    </location>
</feature>
<keyword evidence="2" id="KW-0961">Cell wall biogenesis/degradation</keyword>
<feature type="domain" description="SH3b" evidence="3">
    <location>
        <begin position="99"/>
        <end position="163"/>
    </location>
</feature>
<dbReference type="Pfam" id="PF01520">
    <property type="entry name" value="Amidase_3"/>
    <property type="match status" value="1"/>
</dbReference>
<feature type="domain" description="SH3b" evidence="3">
    <location>
        <begin position="33"/>
        <end position="95"/>
    </location>
</feature>
<evidence type="ECO:0000259" key="3">
    <source>
        <dbReference type="PROSITE" id="PS51781"/>
    </source>
</evidence>
<dbReference type="PROSITE" id="PS51781">
    <property type="entry name" value="SH3B"/>
    <property type="match status" value="3"/>
</dbReference>
<dbReference type="PANTHER" id="PTHR30404">
    <property type="entry name" value="N-ACETYLMURAMOYL-L-ALANINE AMIDASE"/>
    <property type="match status" value="1"/>
</dbReference>
<dbReference type="GO" id="GO:0008745">
    <property type="term" value="F:N-acetylmuramoyl-L-alanine amidase activity"/>
    <property type="evidence" value="ECO:0007669"/>
    <property type="project" value="UniProtKB-EC"/>
</dbReference>
<sequence length="438" mass="46668">MKKNLFLSRGALIAIVSALLGVSVLTTTVLANSDTLSVRADVLNVRLGPGLSYNVMGQVGRGSSLTVISQKNSWYQVRLAGNRVGWVASWLVDHNAATTTAAKVGVVKSPVNVRQYAKSSATLLGTLTAGNSVKVLYNDGNWSQIEYNGGAGWIEDSYITLTGATSAVVSAQTKLKQDAATTLKVHTNTATSLRETGGINARVIETLPKNTELTVLNQDGEWYHVRTQNGKTGFIASWVVSTPSNGSTTKAATSLAEATIVIDPGHGGSDSGAESADGQHYEKTYTLAVANKVAAQLRAAGANVVMTRTNDSYVDLSPRPTLAAKLHADAFISFHFDSTEDPNTASGHTTYYYSKSKDEPLAKSLSGAMSGLGVANRGVEFGNFEVLRDNTQPAVLLEMGYINSKKDFKHIQQASYQDAVANDVRTGLNQYFESGHHQ</sequence>
<dbReference type="InterPro" id="IPR002508">
    <property type="entry name" value="MurNAc-LAA_cat"/>
</dbReference>
<dbReference type="PANTHER" id="PTHR30404:SF7">
    <property type="entry name" value="CELL WALL AMIDASE LYTH-RELATED"/>
    <property type="match status" value="1"/>
</dbReference>
<evidence type="ECO:0000256" key="1">
    <source>
        <dbReference type="ARBA" id="ARBA00022801"/>
    </source>
</evidence>
<proteinExistence type="predicted"/>
<keyword evidence="1 4" id="KW-0378">Hydrolase</keyword>
<dbReference type="InterPro" id="IPR017293">
    <property type="entry name" value="N-acetylmuramoyl-L-ala_amidase"/>
</dbReference>
<dbReference type="EC" id="3.5.1.28" evidence="4"/>
<dbReference type="RefSeq" id="WP_274262183.1">
    <property type="nucleotide sequence ID" value="NZ_CP117884.1"/>
</dbReference>
<dbReference type="SMART" id="SM00646">
    <property type="entry name" value="Ami_3"/>
    <property type="match status" value="1"/>
</dbReference>
<dbReference type="Gene3D" id="2.30.30.40">
    <property type="entry name" value="SH3 Domains"/>
    <property type="match status" value="3"/>
</dbReference>
<protein>
    <submittedName>
        <fullName evidence="4">N-acetylmuramoyl-L-alanine amidase</fullName>
        <ecNumber evidence="4">3.5.1.28</ecNumber>
    </submittedName>
</protein>
<name>A0ABY7WUD3_9LACO</name>
<dbReference type="SMART" id="SM00287">
    <property type="entry name" value="SH3b"/>
    <property type="match status" value="3"/>
</dbReference>
<dbReference type="Proteomes" id="UP001220377">
    <property type="component" value="Chromosome"/>
</dbReference>
<evidence type="ECO:0000313" key="4">
    <source>
        <dbReference type="EMBL" id="WDF83778.1"/>
    </source>
</evidence>
<gene>
    <name evidence="4" type="ORF">PQ472_05950</name>
</gene>
<dbReference type="EMBL" id="CP117884">
    <property type="protein sequence ID" value="WDF83778.1"/>
    <property type="molecule type" value="Genomic_DNA"/>
</dbReference>
<dbReference type="SUPFAM" id="SSF53187">
    <property type="entry name" value="Zn-dependent exopeptidases"/>
    <property type="match status" value="1"/>
</dbReference>
<evidence type="ECO:0000313" key="5">
    <source>
        <dbReference type="Proteomes" id="UP001220377"/>
    </source>
</evidence>
<reference evidence="4 5" key="1">
    <citation type="submission" date="2023-02" db="EMBL/GenBank/DDBJ databases">
        <title>Genome sequence of Lacticaseibacillus sp. KACC 23028.</title>
        <authorList>
            <person name="Kim S."/>
            <person name="Heo J."/>
            <person name="Kwon S.-W."/>
        </authorList>
    </citation>
    <scope>NUCLEOTIDE SEQUENCE [LARGE SCALE GENOMIC DNA]</scope>
    <source>
        <strain evidence="4 5">KACC 23028</strain>
    </source>
</reference>
<dbReference type="CDD" id="cd02696">
    <property type="entry name" value="MurNAc-LAA"/>
    <property type="match status" value="1"/>
</dbReference>
<dbReference type="PIRSF" id="PIRSF037846">
    <property type="entry name" value="Autolysin_YrvJ_prd"/>
    <property type="match status" value="1"/>
</dbReference>
<keyword evidence="5" id="KW-1185">Reference proteome</keyword>
<evidence type="ECO:0000256" key="2">
    <source>
        <dbReference type="ARBA" id="ARBA00023316"/>
    </source>
</evidence>
<organism evidence="4 5">
    <name type="scientific">Lacticaseibacillus pabuli</name>
    <dbReference type="NCBI Taxonomy" id="3025672"/>
    <lineage>
        <taxon>Bacteria</taxon>
        <taxon>Bacillati</taxon>
        <taxon>Bacillota</taxon>
        <taxon>Bacilli</taxon>
        <taxon>Lactobacillales</taxon>
        <taxon>Lactobacillaceae</taxon>
        <taxon>Lacticaseibacillus</taxon>
    </lineage>
</organism>
<accession>A0ABY7WUD3</accession>